<dbReference type="Proteomes" id="UP000076727">
    <property type="component" value="Unassembled WGS sequence"/>
</dbReference>
<dbReference type="EMBL" id="KV429089">
    <property type="protein sequence ID" value="KZT66456.1"/>
    <property type="molecule type" value="Genomic_DNA"/>
</dbReference>
<organism evidence="2 3">
    <name type="scientific">Daedalea quercina L-15889</name>
    <dbReference type="NCBI Taxonomy" id="1314783"/>
    <lineage>
        <taxon>Eukaryota</taxon>
        <taxon>Fungi</taxon>
        <taxon>Dikarya</taxon>
        <taxon>Basidiomycota</taxon>
        <taxon>Agaricomycotina</taxon>
        <taxon>Agaricomycetes</taxon>
        <taxon>Polyporales</taxon>
        <taxon>Fomitopsis</taxon>
    </lineage>
</organism>
<accession>A0A165N384</accession>
<keyword evidence="1" id="KW-0812">Transmembrane</keyword>
<evidence type="ECO:0000313" key="2">
    <source>
        <dbReference type="EMBL" id="KZT66456.1"/>
    </source>
</evidence>
<feature type="transmembrane region" description="Helical" evidence="1">
    <location>
        <begin position="53"/>
        <end position="74"/>
    </location>
</feature>
<protein>
    <submittedName>
        <fullName evidence="2">Uncharacterized protein</fullName>
    </submittedName>
</protein>
<keyword evidence="3" id="KW-1185">Reference proteome</keyword>
<feature type="transmembrane region" description="Helical" evidence="1">
    <location>
        <begin position="109"/>
        <end position="127"/>
    </location>
</feature>
<evidence type="ECO:0000256" key="1">
    <source>
        <dbReference type="SAM" id="Phobius"/>
    </source>
</evidence>
<gene>
    <name evidence="2" type="ORF">DAEQUDRAFT_695621</name>
</gene>
<feature type="transmembrane region" description="Helical" evidence="1">
    <location>
        <begin position="242"/>
        <end position="263"/>
    </location>
</feature>
<keyword evidence="1" id="KW-0472">Membrane</keyword>
<dbReference type="OrthoDB" id="2756618at2759"/>
<feature type="transmembrane region" description="Helical" evidence="1">
    <location>
        <begin position="134"/>
        <end position="155"/>
    </location>
</feature>
<reference evidence="2 3" key="1">
    <citation type="journal article" date="2016" name="Mol. Biol. Evol.">
        <title>Comparative Genomics of Early-Diverging Mushroom-Forming Fungi Provides Insights into the Origins of Lignocellulose Decay Capabilities.</title>
        <authorList>
            <person name="Nagy L.G."/>
            <person name="Riley R."/>
            <person name="Tritt A."/>
            <person name="Adam C."/>
            <person name="Daum C."/>
            <person name="Floudas D."/>
            <person name="Sun H."/>
            <person name="Yadav J.S."/>
            <person name="Pangilinan J."/>
            <person name="Larsson K.H."/>
            <person name="Matsuura K."/>
            <person name="Barry K."/>
            <person name="Labutti K."/>
            <person name="Kuo R."/>
            <person name="Ohm R.A."/>
            <person name="Bhattacharya S.S."/>
            <person name="Shirouzu T."/>
            <person name="Yoshinaga Y."/>
            <person name="Martin F.M."/>
            <person name="Grigoriev I.V."/>
            <person name="Hibbett D.S."/>
        </authorList>
    </citation>
    <scope>NUCLEOTIDE SEQUENCE [LARGE SCALE GENOMIC DNA]</scope>
    <source>
        <strain evidence="2 3">L-15889</strain>
    </source>
</reference>
<sequence length="334" mass="36634">MVQISLVSAYLATAALESLFFGIFLVLAVASIYFHMARRVASDKSRKIQLSTLFGPIFAGSLLITITIVGHWILTVIRLFDAFVHYEGGSVPEEFYSAIWFPSEAVKNAFLIATLIVCDVMLIYRLWTVWNHSYLIIVVPTLTVAGLCISGPGTIYEQAHLQPGNTVFVTALSRWITSAYACTFVYVPASMTCRGLTIFVGRIFTARVGSLKNILVTMVESAALYTTYTIFFFASYQSKSNLQYICIDTLCPIAGIAFMLINVRVGLGWAQRATPYATSGTSFRRAGGALHIGEALAMRPVAVDITTVVHRDIPDAVEQSQVKANYHSPSGYSS</sequence>
<keyword evidence="1" id="KW-1133">Transmembrane helix</keyword>
<proteinExistence type="predicted"/>
<feature type="transmembrane region" description="Helical" evidence="1">
    <location>
        <begin position="175"/>
        <end position="201"/>
    </location>
</feature>
<evidence type="ECO:0000313" key="3">
    <source>
        <dbReference type="Proteomes" id="UP000076727"/>
    </source>
</evidence>
<feature type="transmembrane region" description="Helical" evidence="1">
    <location>
        <begin position="6"/>
        <end position="33"/>
    </location>
</feature>
<dbReference type="STRING" id="1314783.A0A165N384"/>
<feature type="transmembrane region" description="Helical" evidence="1">
    <location>
        <begin position="213"/>
        <end position="236"/>
    </location>
</feature>
<name>A0A165N384_9APHY</name>
<dbReference type="AlphaFoldDB" id="A0A165N384"/>